<keyword evidence="3" id="KW-0812">Transmembrane</keyword>
<evidence type="ECO:0000256" key="3">
    <source>
        <dbReference type="SAM" id="Phobius"/>
    </source>
</evidence>
<feature type="domain" description="Cation-transporting P-type ATPase N-terminal" evidence="4">
    <location>
        <begin position="14"/>
        <end position="88"/>
    </location>
</feature>
<dbReference type="Gene3D" id="2.70.150.10">
    <property type="entry name" value="Calcium-transporting ATPase, cytoplasmic transduction domain A"/>
    <property type="match status" value="1"/>
</dbReference>
<protein>
    <recommendedName>
        <fullName evidence="4">Cation-transporting P-type ATPase N-terminal domain-containing protein</fullName>
    </recommendedName>
</protein>
<comment type="subcellular location">
    <subcellularLocation>
        <location evidence="1">Cell membrane</location>
        <topology evidence="1">Multi-pass membrane protein</topology>
    </subcellularLocation>
</comment>
<keyword evidence="2" id="KW-1003">Cell membrane</keyword>
<dbReference type="PANTHER" id="PTHR43294">
    <property type="entry name" value="SODIUM/POTASSIUM-TRANSPORTING ATPASE SUBUNIT ALPHA"/>
    <property type="match status" value="1"/>
</dbReference>
<dbReference type="Proteomes" id="UP000187209">
    <property type="component" value="Unassembled WGS sequence"/>
</dbReference>
<dbReference type="GO" id="GO:0005391">
    <property type="term" value="F:P-type sodium:potassium-exchanging transporter activity"/>
    <property type="evidence" value="ECO:0007669"/>
    <property type="project" value="TreeGrafter"/>
</dbReference>
<name>A0A1R2AMV1_9CILI</name>
<organism evidence="5 6">
    <name type="scientific">Stentor coeruleus</name>
    <dbReference type="NCBI Taxonomy" id="5963"/>
    <lineage>
        <taxon>Eukaryota</taxon>
        <taxon>Sar</taxon>
        <taxon>Alveolata</taxon>
        <taxon>Ciliophora</taxon>
        <taxon>Postciliodesmatophora</taxon>
        <taxon>Heterotrichea</taxon>
        <taxon>Heterotrichida</taxon>
        <taxon>Stentoridae</taxon>
        <taxon>Stentor</taxon>
    </lineage>
</organism>
<evidence type="ECO:0000256" key="1">
    <source>
        <dbReference type="ARBA" id="ARBA00004651"/>
    </source>
</evidence>
<dbReference type="SUPFAM" id="SSF81665">
    <property type="entry name" value="Calcium ATPase, transmembrane domain M"/>
    <property type="match status" value="1"/>
</dbReference>
<dbReference type="GO" id="GO:0005886">
    <property type="term" value="C:plasma membrane"/>
    <property type="evidence" value="ECO:0007669"/>
    <property type="project" value="UniProtKB-SubCell"/>
</dbReference>
<evidence type="ECO:0000313" key="6">
    <source>
        <dbReference type="Proteomes" id="UP000187209"/>
    </source>
</evidence>
<dbReference type="GO" id="GO:1902600">
    <property type="term" value="P:proton transmembrane transport"/>
    <property type="evidence" value="ECO:0007669"/>
    <property type="project" value="TreeGrafter"/>
</dbReference>
<keyword evidence="3" id="KW-1133">Transmembrane helix</keyword>
<feature type="transmembrane region" description="Helical" evidence="3">
    <location>
        <begin position="60"/>
        <end position="87"/>
    </location>
</feature>
<evidence type="ECO:0000256" key="2">
    <source>
        <dbReference type="ARBA" id="ARBA00022475"/>
    </source>
</evidence>
<dbReference type="GO" id="GO:0006883">
    <property type="term" value="P:intracellular sodium ion homeostasis"/>
    <property type="evidence" value="ECO:0007669"/>
    <property type="project" value="TreeGrafter"/>
</dbReference>
<keyword evidence="3" id="KW-0472">Membrane</keyword>
<dbReference type="Pfam" id="PF00690">
    <property type="entry name" value="Cation_ATPase_N"/>
    <property type="match status" value="1"/>
</dbReference>
<dbReference type="PANTHER" id="PTHR43294:SF21">
    <property type="entry name" value="CATION TRANSPORTING ATPASE"/>
    <property type="match status" value="1"/>
</dbReference>
<proteinExistence type="predicted"/>
<dbReference type="InterPro" id="IPR004014">
    <property type="entry name" value="ATPase_P-typ_cation-transptr_N"/>
</dbReference>
<dbReference type="GO" id="GO:0030007">
    <property type="term" value="P:intracellular potassium ion homeostasis"/>
    <property type="evidence" value="ECO:0007669"/>
    <property type="project" value="TreeGrafter"/>
</dbReference>
<dbReference type="GO" id="GO:0036376">
    <property type="term" value="P:sodium ion export across plasma membrane"/>
    <property type="evidence" value="ECO:0007669"/>
    <property type="project" value="TreeGrafter"/>
</dbReference>
<evidence type="ECO:0000259" key="4">
    <source>
        <dbReference type="SMART" id="SM00831"/>
    </source>
</evidence>
<gene>
    <name evidence="5" type="ORF">SteCoe_37538</name>
</gene>
<dbReference type="GO" id="GO:1990573">
    <property type="term" value="P:potassium ion import across plasma membrane"/>
    <property type="evidence" value="ECO:0007669"/>
    <property type="project" value="TreeGrafter"/>
</dbReference>
<dbReference type="AlphaFoldDB" id="A0A1R2AMV1"/>
<keyword evidence="6" id="KW-1185">Reference proteome</keyword>
<dbReference type="InterPro" id="IPR050510">
    <property type="entry name" value="Cation_transp_ATPase_P-type"/>
</dbReference>
<reference evidence="5 6" key="1">
    <citation type="submission" date="2016-11" db="EMBL/GenBank/DDBJ databases">
        <title>The macronuclear genome of Stentor coeruleus: a giant cell with tiny introns.</title>
        <authorList>
            <person name="Slabodnick M."/>
            <person name="Ruby J.G."/>
            <person name="Reiff S.B."/>
            <person name="Swart E.C."/>
            <person name="Gosai S."/>
            <person name="Prabakaran S."/>
            <person name="Witkowska E."/>
            <person name="Larue G.E."/>
            <person name="Fisher S."/>
            <person name="Freeman R.M."/>
            <person name="Gunawardena J."/>
            <person name="Chu W."/>
            <person name="Stover N.A."/>
            <person name="Gregory B.D."/>
            <person name="Nowacki M."/>
            <person name="Derisi J."/>
            <person name="Roy S.W."/>
            <person name="Marshall W.F."/>
            <person name="Sood P."/>
        </authorList>
    </citation>
    <scope>NUCLEOTIDE SEQUENCE [LARGE SCALE GENOMIC DNA]</scope>
    <source>
        <strain evidence="5">WM001</strain>
    </source>
</reference>
<evidence type="ECO:0000313" key="5">
    <source>
        <dbReference type="EMBL" id="OMJ65844.1"/>
    </source>
</evidence>
<sequence>MDAVKDTESFRTMVYHYITLEELCAKHEIDLHKGLTDEAAAAKIKVLGPNKLSKKKANPWYCMFLKTLLGFFSLLLWTGSFLCLIAYGTKPESTHNTSRTKCPVCYERHKNFKTCLKQAGLFKKNKVNTKTYLHHLDAKEKK</sequence>
<dbReference type="EMBL" id="MPUH01001918">
    <property type="protein sequence ID" value="OMJ65844.1"/>
    <property type="molecule type" value="Genomic_DNA"/>
</dbReference>
<accession>A0A1R2AMV1</accession>
<dbReference type="Gene3D" id="1.20.1110.10">
    <property type="entry name" value="Calcium-transporting ATPase, transmembrane domain"/>
    <property type="match status" value="1"/>
</dbReference>
<comment type="caution">
    <text evidence="5">The sequence shown here is derived from an EMBL/GenBank/DDBJ whole genome shotgun (WGS) entry which is preliminary data.</text>
</comment>
<dbReference type="SMART" id="SM00831">
    <property type="entry name" value="Cation_ATPase_N"/>
    <property type="match status" value="1"/>
</dbReference>
<dbReference type="InterPro" id="IPR023298">
    <property type="entry name" value="ATPase_P-typ_TM_dom_sf"/>
</dbReference>